<dbReference type="GO" id="GO:0046872">
    <property type="term" value="F:metal ion binding"/>
    <property type="evidence" value="ECO:0007669"/>
    <property type="project" value="UniProtKB-KW"/>
</dbReference>
<dbReference type="OrthoDB" id="9788394at2"/>
<keyword evidence="10" id="KW-0548">Nucleotidyltransferase</keyword>
<name>A0A6I1F4H6_9BURK</name>
<keyword evidence="2 8" id="KW-0808">Transferase</keyword>
<evidence type="ECO:0000256" key="7">
    <source>
        <dbReference type="ARBA" id="ARBA00023150"/>
    </source>
</evidence>
<dbReference type="Pfam" id="PF12804">
    <property type="entry name" value="NTP_transf_3"/>
    <property type="match status" value="1"/>
</dbReference>
<dbReference type="Proteomes" id="UP000430564">
    <property type="component" value="Unassembled WGS sequence"/>
</dbReference>
<comment type="similarity">
    <text evidence="8">Belongs to the MobA family.</text>
</comment>
<feature type="binding site" evidence="8">
    <location>
        <position position="105"/>
    </location>
    <ligand>
        <name>Mg(2+)</name>
        <dbReference type="ChEBI" id="CHEBI:18420"/>
    </ligand>
</feature>
<gene>
    <name evidence="8 10" type="primary">mobA</name>
    <name evidence="10" type="ORF">GBM95_00575</name>
</gene>
<keyword evidence="6 8" id="KW-0342">GTP-binding</keyword>
<feature type="binding site" evidence="8">
    <location>
        <position position="73"/>
    </location>
    <ligand>
        <name>GTP</name>
        <dbReference type="ChEBI" id="CHEBI:37565"/>
    </ligand>
</feature>
<comment type="function">
    <text evidence="8">Transfers a GMP moiety from GTP to Mo-molybdopterin (Mo-MPT) cofactor (Moco or molybdenum cofactor) to form Mo-molybdopterin guanine dinucleotide (Mo-MGD) cofactor.</text>
</comment>
<comment type="caution">
    <text evidence="10">The sequence shown here is derived from an EMBL/GenBank/DDBJ whole genome shotgun (WGS) entry which is preliminary data.</text>
</comment>
<dbReference type="InterPro" id="IPR029044">
    <property type="entry name" value="Nucleotide-diphossugar_trans"/>
</dbReference>
<dbReference type="NCBIfam" id="TIGR02665">
    <property type="entry name" value="molyb_mobA"/>
    <property type="match status" value="1"/>
</dbReference>
<comment type="caution">
    <text evidence="8">Lacks conserved residue(s) required for the propagation of feature annotation.</text>
</comment>
<feature type="binding site" evidence="8">
    <location>
        <begin position="14"/>
        <end position="16"/>
    </location>
    <ligand>
        <name>GTP</name>
        <dbReference type="ChEBI" id="CHEBI:37565"/>
    </ligand>
</feature>
<comment type="cofactor">
    <cofactor evidence="8">
        <name>Mg(2+)</name>
        <dbReference type="ChEBI" id="CHEBI:18420"/>
    </cofactor>
</comment>
<dbReference type="GO" id="GO:1902758">
    <property type="term" value="P:bis(molybdopterin guanine dinucleotide)molybdenum biosynthetic process"/>
    <property type="evidence" value="ECO:0007669"/>
    <property type="project" value="TreeGrafter"/>
</dbReference>
<keyword evidence="1 8" id="KW-0963">Cytoplasm</keyword>
<evidence type="ECO:0000256" key="2">
    <source>
        <dbReference type="ARBA" id="ARBA00022679"/>
    </source>
</evidence>
<dbReference type="InterPro" id="IPR025877">
    <property type="entry name" value="MobA-like_NTP_Trfase"/>
</dbReference>
<dbReference type="InterPro" id="IPR013482">
    <property type="entry name" value="Molybde_CF_guanTrfase"/>
</dbReference>
<dbReference type="EC" id="2.7.7.77" evidence="8"/>
<reference evidence="10 11" key="1">
    <citation type="submission" date="2019-10" db="EMBL/GenBank/DDBJ databases">
        <title>Genome diversity of Sutterella seckii.</title>
        <authorList>
            <person name="Chaplin A.V."/>
            <person name="Sokolova S.R."/>
            <person name="Mosin K.A."/>
            <person name="Ivanova E.L."/>
            <person name="Kochetkova T.O."/>
            <person name="Goltsov A.Y."/>
            <person name="Trofimov D.Y."/>
            <person name="Efimov B.A."/>
        </authorList>
    </citation>
    <scope>NUCLEOTIDE SEQUENCE [LARGE SCALE GENOMIC DNA]</scope>
    <source>
        <strain evidence="10 11">ASD393</strain>
    </source>
</reference>
<comment type="subunit">
    <text evidence="8">Monomer.</text>
</comment>
<evidence type="ECO:0000259" key="9">
    <source>
        <dbReference type="Pfam" id="PF12804"/>
    </source>
</evidence>
<comment type="subcellular location">
    <subcellularLocation>
        <location evidence="8">Cytoplasm</location>
    </subcellularLocation>
</comment>
<keyword evidence="7 8" id="KW-0501">Molybdenum cofactor biosynthesis</keyword>
<dbReference type="Gene3D" id="3.90.550.10">
    <property type="entry name" value="Spore Coat Polysaccharide Biosynthesis Protein SpsA, Chain A"/>
    <property type="match status" value="1"/>
</dbReference>
<protein>
    <recommendedName>
        <fullName evidence="8">Molybdenum cofactor guanylyltransferase</fullName>
        <shortName evidence="8">MoCo guanylyltransferase</shortName>
        <ecNumber evidence="8">2.7.7.77</ecNumber>
    </recommendedName>
    <alternativeName>
        <fullName evidence="8">GTP:molybdopterin guanylyltransferase</fullName>
    </alternativeName>
    <alternativeName>
        <fullName evidence="8">Mo-MPT guanylyltransferase</fullName>
    </alternativeName>
    <alternativeName>
        <fullName evidence="8">Molybdopterin guanylyltransferase</fullName>
    </alternativeName>
    <alternativeName>
        <fullName evidence="8">Molybdopterin-guanine dinucleotide synthase</fullName>
        <shortName evidence="8">MGD synthase</shortName>
    </alternativeName>
</protein>
<comment type="domain">
    <text evidence="8">The N-terminal domain determines nucleotide recognition and specific binding, while the C-terminal domain determines the specific binding to the target protein.</text>
</comment>
<dbReference type="GO" id="GO:0061603">
    <property type="term" value="F:molybdenum cofactor guanylyltransferase activity"/>
    <property type="evidence" value="ECO:0007669"/>
    <property type="project" value="UniProtKB-EC"/>
</dbReference>
<feature type="binding site" evidence="8">
    <location>
        <position position="27"/>
    </location>
    <ligand>
        <name>GTP</name>
        <dbReference type="ChEBI" id="CHEBI:37565"/>
    </ligand>
</feature>
<dbReference type="HAMAP" id="MF_00316">
    <property type="entry name" value="MobA"/>
    <property type="match status" value="1"/>
</dbReference>
<feature type="binding site" evidence="8">
    <location>
        <position position="105"/>
    </location>
    <ligand>
        <name>GTP</name>
        <dbReference type="ChEBI" id="CHEBI:37565"/>
    </ligand>
</feature>
<organism evidence="10 11">
    <name type="scientific">Sutterella seckii</name>
    <dbReference type="NCBI Taxonomy" id="1944635"/>
    <lineage>
        <taxon>Bacteria</taxon>
        <taxon>Pseudomonadati</taxon>
        <taxon>Pseudomonadota</taxon>
        <taxon>Betaproteobacteria</taxon>
        <taxon>Burkholderiales</taxon>
        <taxon>Sutterellaceae</taxon>
        <taxon>Sutterella</taxon>
    </lineage>
</organism>
<evidence type="ECO:0000256" key="1">
    <source>
        <dbReference type="ARBA" id="ARBA00022490"/>
    </source>
</evidence>
<keyword evidence="3 8" id="KW-0479">Metal-binding</keyword>
<dbReference type="GO" id="GO:0005737">
    <property type="term" value="C:cytoplasm"/>
    <property type="evidence" value="ECO:0007669"/>
    <property type="project" value="UniProtKB-SubCell"/>
</dbReference>
<dbReference type="GO" id="GO:0005525">
    <property type="term" value="F:GTP binding"/>
    <property type="evidence" value="ECO:0007669"/>
    <property type="project" value="UniProtKB-UniRule"/>
</dbReference>
<evidence type="ECO:0000256" key="8">
    <source>
        <dbReference type="HAMAP-Rule" id="MF_00316"/>
    </source>
</evidence>
<keyword evidence="5 8" id="KW-0460">Magnesium</keyword>
<evidence type="ECO:0000313" key="11">
    <source>
        <dbReference type="Proteomes" id="UP000430564"/>
    </source>
</evidence>
<evidence type="ECO:0000256" key="5">
    <source>
        <dbReference type="ARBA" id="ARBA00022842"/>
    </source>
</evidence>
<dbReference type="EMBL" id="WEHX01000002">
    <property type="protein sequence ID" value="KAB7663033.1"/>
    <property type="molecule type" value="Genomic_DNA"/>
</dbReference>
<dbReference type="PANTHER" id="PTHR19136:SF81">
    <property type="entry name" value="MOLYBDENUM COFACTOR GUANYLYLTRANSFERASE"/>
    <property type="match status" value="1"/>
</dbReference>
<evidence type="ECO:0000313" key="10">
    <source>
        <dbReference type="EMBL" id="KAB7663033.1"/>
    </source>
</evidence>
<sequence length="211" mass="23017">MGAIRKENVTGLIFAGGRATRMGGANKALLQMNSRPLIAWVADCLGPQTSRLVISANRDPESFRAFSPYVVHDRTENFPGPLAALDAAYASGFIQTEWVLTAPCDAPWLPADLVERFSEAEELALHDGRNPKAFVAQTSGHYQSAVACVRTECLGLAKASIDADERRLRFWYKTLGAEAVSFPDESAFANLNTHEELEAASRDGKIFFAHS</sequence>
<keyword evidence="4 8" id="KW-0547">Nucleotide-binding</keyword>
<proteinExistence type="inferred from homology"/>
<feature type="domain" description="MobA-like NTP transferase" evidence="9">
    <location>
        <begin position="11"/>
        <end position="173"/>
    </location>
</feature>
<comment type="catalytic activity">
    <reaction evidence="8">
        <text>Mo-molybdopterin + GTP + H(+) = Mo-molybdopterin guanine dinucleotide + diphosphate</text>
        <dbReference type="Rhea" id="RHEA:34243"/>
        <dbReference type="ChEBI" id="CHEBI:15378"/>
        <dbReference type="ChEBI" id="CHEBI:33019"/>
        <dbReference type="ChEBI" id="CHEBI:37565"/>
        <dbReference type="ChEBI" id="CHEBI:71302"/>
        <dbReference type="ChEBI" id="CHEBI:71310"/>
        <dbReference type="EC" id="2.7.7.77"/>
    </reaction>
</comment>
<dbReference type="AlphaFoldDB" id="A0A6I1F4H6"/>
<dbReference type="PANTHER" id="PTHR19136">
    <property type="entry name" value="MOLYBDENUM COFACTOR GUANYLYLTRANSFERASE"/>
    <property type="match status" value="1"/>
</dbReference>
<evidence type="ECO:0000256" key="6">
    <source>
        <dbReference type="ARBA" id="ARBA00023134"/>
    </source>
</evidence>
<dbReference type="SUPFAM" id="SSF53448">
    <property type="entry name" value="Nucleotide-diphospho-sugar transferases"/>
    <property type="match status" value="1"/>
</dbReference>
<dbReference type="CDD" id="cd02503">
    <property type="entry name" value="MobA"/>
    <property type="match status" value="1"/>
</dbReference>
<evidence type="ECO:0000256" key="4">
    <source>
        <dbReference type="ARBA" id="ARBA00022741"/>
    </source>
</evidence>
<accession>A0A6I1F4H6</accession>
<dbReference type="RefSeq" id="WP_152157306.1">
    <property type="nucleotide sequence ID" value="NZ_WEHX01000002.1"/>
</dbReference>
<evidence type="ECO:0000256" key="3">
    <source>
        <dbReference type="ARBA" id="ARBA00022723"/>
    </source>
</evidence>